<reference evidence="1 2" key="1">
    <citation type="submission" date="2017-01" db="EMBL/GenBank/DDBJ databases">
        <title>Complete Genome Sequence of Vibrio Parahaemolyticus Bacteriophage pTD1.</title>
        <authorList>
            <person name="Midorikawa Y."/>
            <person name="Sano M."/>
        </authorList>
    </citation>
    <scope>NUCLEOTIDE SEQUENCE [LARGE SCALE GENOMIC DNA]</scope>
    <source>
        <strain evidence="1">PTD1</strain>
    </source>
</reference>
<protein>
    <submittedName>
        <fullName evidence="1">Phage protein</fullName>
    </submittedName>
</protein>
<dbReference type="KEGG" id="vg:40075209"/>
<dbReference type="OrthoDB" id="2393at10239"/>
<dbReference type="Proteomes" id="UP000221243">
    <property type="component" value="Segment"/>
</dbReference>
<accession>A0A1Q2U370</accession>
<sequence length="536" mass="60906">MKPTNVSLLNPSKVAWSLMRPVSSADVNEGSSTSLHPDGLYSVETFGRVGSDERDRKFSYIDVKLPVFNPTYFKAMITLKSLYAGIIKGTEYAVWDSESKDFIKSNLLDGDTGFSFFMKHFNELEPKLTESFRRKKKIELFHRFQPQALTSKILVIPAGLRDVQFSPNDNRTIEPEINEYYRKLLFRTKAVVVNEGEENSPVYDNLRWGAQSNFNDIDTYIQGLMRGKTGFWQKRVATRGVVGGTRNVISARHVSIADADADTGVDVNTTDIGLYQALLEYQYTCRHGMLNGWLQNVFTIGSPMAKLVNPKTFEYEYKEVEIKVVDKWMTPEGLTRLFNGFKDTHLRNKPIMISGSLMGLVYDDGTHVRIVGDKSEIGDRDPKHLRPLTYMELFYISCGNLIETRMSQITRYPITGVGSIYPSKINLRTTIETRPRVLLDDYWEETNRLNNYPILTGKPSYFDAMSVDGSRLQLLGGDFDGDQLNSNGIEAEDSIKQALKRMGERSFYITGSGDFLYEPVVEPHEFLLRALTSGLE</sequence>
<proteinExistence type="predicted"/>
<dbReference type="RefSeq" id="YP_009599480.1">
    <property type="nucleotide sequence ID" value="NC_041916.1"/>
</dbReference>
<keyword evidence="2" id="KW-1185">Reference proteome</keyword>
<organism evidence="1 2">
    <name type="scientific">Vibrio phage pTD1</name>
    <dbReference type="NCBI Taxonomy" id="1938577"/>
    <lineage>
        <taxon>Viruses</taxon>
        <taxon>Duplodnaviria</taxon>
        <taxon>Heunggongvirae</taxon>
        <taxon>Uroviricota</taxon>
        <taxon>Caudoviricetes</taxon>
        <taxon>Chimalliviridae</taxon>
        <taxon>Gorgonvirinae</taxon>
        <taxon>Tidunavirus</taxon>
        <taxon>Tidunavirus pTD1</taxon>
    </lineage>
</organism>
<name>A0A1Q2U370_9CAUD</name>
<evidence type="ECO:0000313" key="1">
    <source>
        <dbReference type="EMBL" id="BAW98402.1"/>
    </source>
</evidence>
<dbReference type="EMBL" id="AP017972">
    <property type="protein sequence ID" value="BAW98402.1"/>
    <property type="molecule type" value="Genomic_DNA"/>
</dbReference>
<evidence type="ECO:0000313" key="2">
    <source>
        <dbReference type="Proteomes" id="UP000221243"/>
    </source>
</evidence>
<dbReference type="GeneID" id="40075209"/>